<keyword evidence="3" id="KW-1185">Reference proteome</keyword>
<feature type="domain" description="LysM" evidence="1">
    <location>
        <begin position="7"/>
        <end position="57"/>
    </location>
</feature>
<dbReference type="Pfam" id="PF01476">
    <property type="entry name" value="LysM"/>
    <property type="match status" value="1"/>
</dbReference>
<dbReference type="Gene3D" id="3.10.350.10">
    <property type="entry name" value="LysM domain"/>
    <property type="match status" value="1"/>
</dbReference>
<evidence type="ECO:0000313" key="2">
    <source>
        <dbReference type="EMBL" id="MEC3874210.1"/>
    </source>
</evidence>
<evidence type="ECO:0000313" key="3">
    <source>
        <dbReference type="Proteomes" id="UP001348397"/>
    </source>
</evidence>
<name>A0ABU6HQ39_9FLAO</name>
<organism evidence="2 3">
    <name type="scientific">Chryseobacterium salviniae</name>
    <dbReference type="NCBI Taxonomy" id="3101750"/>
    <lineage>
        <taxon>Bacteria</taxon>
        <taxon>Pseudomonadati</taxon>
        <taxon>Bacteroidota</taxon>
        <taxon>Flavobacteriia</taxon>
        <taxon>Flavobacteriales</taxon>
        <taxon>Weeksellaceae</taxon>
        <taxon>Chryseobacterium group</taxon>
        <taxon>Chryseobacterium</taxon>
    </lineage>
</organism>
<dbReference type="CDD" id="cd00118">
    <property type="entry name" value="LysM"/>
    <property type="match status" value="1"/>
</dbReference>
<dbReference type="EMBL" id="JAYLAA010000001">
    <property type="protein sequence ID" value="MEC3874210.1"/>
    <property type="molecule type" value="Genomic_DNA"/>
</dbReference>
<dbReference type="InterPro" id="IPR036779">
    <property type="entry name" value="LysM_dom_sf"/>
</dbReference>
<gene>
    <name evidence="2" type="ORF">SOP96_00600</name>
</gene>
<dbReference type="PROSITE" id="PS51782">
    <property type="entry name" value="LYSM"/>
    <property type="match status" value="1"/>
</dbReference>
<comment type="caution">
    <text evidence="2">The sequence shown here is derived from an EMBL/GenBank/DDBJ whole genome shotgun (WGS) entry which is preliminary data.</text>
</comment>
<sequence length="344" mass="40352">MMNISIITYQVRKGDTLESVALQTGISAEALKQYHNTYCGLDELIGHNLDNVHTILIPPPEKIRELRENSNNILKQEMRPSRYLFKNFYANNYEVSEHFQKSETENVIITYNVSLNVHETKDQGFIIETESSGFKKNNEIPDDKISMLSLSCMEALYPIAFIVAAQGSISGFYHYKEIVRKCRKKLEDPDNFFVGEISQNYINKFRDCFNNEKLLLEKFRSALIYQFLFPKMEWFHKNKPWEETLYIVQNSFPVTCLMEAEYHESRDCIQTILRGNTKDEYSLQELLAGRRFPERSEDWGSGEIILKYETDKQTRQLLKAAAQIILKNKDKTFSSYQLILHRKN</sequence>
<accession>A0ABU6HQ39</accession>
<dbReference type="RefSeq" id="WP_326319304.1">
    <property type="nucleotide sequence ID" value="NZ_JAYLAA010000001.1"/>
</dbReference>
<dbReference type="Proteomes" id="UP001348397">
    <property type="component" value="Unassembled WGS sequence"/>
</dbReference>
<reference evidence="2 3" key="1">
    <citation type="submission" date="2024-01" db="EMBL/GenBank/DDBJ databases">
        <title>Chryseobacterium sp. T9W2-O.</title>
        <authorList>
            <person name="Maltman C."/>
        </authorList>
    </citation>
    <scope>NUCLEOTIDE SEQUENCE [LARGE SCALE GENOMIC DNA]</scope>
    <source>
        <strain evidence="2 3">T9W2-O</strain>
    </source>
</reference>
<evidence type="ECO:0000259" key="1">
    <source>
        <dbReference type="PROSITE" id="PS51782"/>
    </source>
</evidence>
<dbReference type="InterPro" id="IPR018392">
    <property type="entry name" value="LysM"/>
</dbReference>
<protein>
    <submittedName>
        <fullName evidence="2">LysM domain-containing protein</fullName>
    </submittedName>
</protein>
<proteinExistence type="predicted"/>